<dbReference type="SUPFAM" id="SSF51735">
    <property type="entry name" value="NAD(P)-binding Rossmann-fold domains"/>
    <property type="match status" value="1"/>
</dbReference>
<dbReference type="Proteomes" id="UP001085076">
    <property type="component" value="Miscellaneous, Linkage group lg07"/>
</dbReference>
<dbReference type="PANTHER" id="PTHR48476">
    <property type="entry name" value="SHORT-CHAIN DEHYDROGENASE TIC 32, CHLOROPLASTIC-LIKE"/>
    <property type="match status" value="1"/>
</dbReference>
<accession>A0A9D5H8P0</accession>
<proteinExistence type="predicted"/>
<dbReference type="Gene3D" id="3.40.50.720">
    <property type="entry name" value="NAD(P)-binding Rossmann-like Domain"/>
    <property type="match status" value="1"/>
</dbReference>
<dbReference type="PANTHER" id="PTHR48476:SF1">
    <property type="entry name" value="SHORT-CHAIN DEHYDROGENASE TIC 32, CHLOROPLASTIC-LIKE"/>
    <property type="match status" value="1"/>
</dbReference>
<dbReference type="AlphaFoldDB" id="A0A9D5H8P0"/>
<comment type="caution">
    <text evidence="1">The sequence shown here is derived from an EMBL/GenBank/DDBJ whole genome shotgun (WGS) entry which is preliminary data.</text>
</comment>
<keyword evidence="2" id="KW-1185">Reference proteome</keyword>
<evidence type="ECO:0000313" key="2">
    <source>
        <dbReference type="Proteomes" id="UP001085076"/>
    </source>
</evidence>
<reference evidence="1" key="2">
    <citation type="journal article" date="2022" name="Hortic Res">
        <title>The genome of Dioscorea zingiberensis sheds light on the biosynthesis, origin and evolution of the medicinally important diosgenin saponins.</title>
        <authorList>
            <person name="Li Y."/>
            <person name="Tan C."/>
            <person name="Li Z."/>
            <person name="Guo J."/>
            <person name="Li S."/>
            <person name="Chen X."/>
            <person name="Wang C."/>
            <person name="Dai X."/>
            <person name="Yang H."/>
            <person name="Song W."/>
            <person name="Hou L."/>
            <person name="Xu J."/>
            <person name="Tong Z."/>
            <person name="Xu A."/>
            <person name="Yuan X."/>
            <person name="Wang W."/>
            <person name="Yang Q."/>
            <person name="Chen L."/>
            <person name="Sun Z."/>
            <person name="Wang K."/>
            <person name="Pan B."/>
            <person name="Chen J."/>
            <person name="Bao Y."/>
            <person name="Liu F."/>
            <person name="Qi X."/>
            <person name="Gang D.R."/>
            <person name="Wen J."/>
            <person name="Li J."/>
        </authorList>
    </citation>
    <scope>NUCLEOTIDE SEQUENCE</scope>
    <source>
        <strain evidence="1">Dzin_1.0</strain>
    </source>
</reference>
<dbReference type="InterPro" id="IPR055280">
    <property type="entry name" value="TIC32"/>
</dbReference>
<dbReference type="InterPro" id="IPR036291">
    <property type="entry name" value="NAD(P)-bd_dom_sf"/>
</dbReference>
<reference evidence="1" key="1">
    <citation type="submission" date="2021-03" db="EMBL/GenBank/DDBJ databases">
        <authorList>
            <person name="Li Z."/>
            <person name="Yang C."/>
        </authorList>
    </citation>
    <scope>NUCLEOTIDE SEQUENCE</scope>
    <source>
        <strain evidence="1">Dzin_1.0</strain>
        <tissue evidence="1">Leaf</tissue>
    </source>
</reference>
<dbReference type="OrthoDB" id="191139at2759"/>
<sequence length="102" mass="11713">MLFFAKLRARPYLHHQIHHWYNDIYSYGQSKLANILHANQLSSILKEQEANVSTNSLHPGAIVTNILRHHSIVNGVVTTLGKYVMKNVQHLELQRSRQEGTS</sequence>
<gene>
    <name evidence="1" type="ORF">J5N97_024282</name>
</gene>
<evidence type="ECO:0000313" key="1">
    <source>
        <dbReference type="EMBL" id="KAJ0967365.1"/>
    </source>
</evidence>
<name>A0A9D5H8P0_9LILI</name>
<organism evidence="1 2">
    <name type="scientific">Dioscorea zingiberensis</name>
    <dbReference type="NCBI Taxonomy" id="325984"/>
    <lineage>
        <taxon>Eukaryota</taxon>
        <taxon>Viridiplantae</taxon>
        <taxon>Streptophyta</taxon>
        <taxon>Embryophyta</taxon>
        <taxon>Tracheophyta</taxon>
        <taxon>Spermatophyta</taxon>
        <taxon>Magnoliopsida</taxon>
        <taxon>Liliopsida</taxon>
        <taxon>Dioscoreales</taxon>
        <taxon>Dioscoreaceae</taxon>
        <taxon>Dioscorea</taxon>
    </lineage>
</organism>
<protein>
    <submittedName>
        <fullName evidence="1">Uncharacterized protein</fullName>
    </submittedName>
</protein>
<dbReference type="EMBL" id="JAGGNH010000007">
    <property type="protein sequence ID" value="KAJ0967365.1"/>
    <property type="molecule type" value="Genomic_DNA"/>
</dbReference>